<accession>A0A7W6D0V8</accession>
<reference evidence="1 2" key="1">
    <citation type="submission" date="2020-08" db="EMBL/GenBank/DDBJ databases">
        <title>Genomic Encyclopedia of Type Strains, Phase IV (KMG-IV): sequencing the most valuable type-strain genomes for metagenomic binning, comparative biology and taxonomic classification.</title>
        <authorList>
            <person name="Goeker M."/>
        </authorList>
    </citation>
    <scope>NUCLEOTIDE SEQUENCE [LARGE SCALE GENOMIC DNA]</scope>
    <source>
        <strain evidence="1 2">DSM 25481</strain>
    </source>
</reference>
<proteinExistence type="predicted"/>
<dbReference type="InterPro" id="IPR052942">
    <property type="entry name" value="LPS_cholinephosphotransferase"/>
</dbReference>
<dbReference type="Proteomes" id="UP000528964">
    <property type="component" value="Unassembled WGS sequence"/>
</dbReference>
<organism evidence="1 2">
    <name type="scientific">Hansschlegelia beijingensis</name>
    <dbReference type="NCBI Taxonomy" id="1133344"/>
    <lineage>
        <taxon>Bacteria</taxon>
        <taxon>Pseudomonadati</taxon>
        <taxon>Pseudomonadota</taxon>
        <taxon>Alphaproteobacteria</taxon>
        <taxon>Hyphomicrobiales</taxon>
        <taxon>Methylopilaceae</taxon>
        <taxon>Hansschlegelia</taxon>
    </lineage>
</organism>
<evidence type="ECO:0000313" key="2">
    <source>
        <dbReference type="Proteomes" id="UP000528964"/>
    </source>
</evidence>
<sequence>MSYAALLSKIVSQGNGTSRRKQRLKSAMREAAQDRSFEIAERGSRSAGGDWFVCRLAEMKLDIGDVGHVKALRDAGHKIFKSQDGQGVLARALIMEGRTQEAEKIILDLVLRNQSPDPLRLLRLLPPEPTLLDKACAAFQRSERTSYRKAIQASHLVEVAVATGDVERGLEITNQALRWLDGAKPERVTYSEPDRLEDLDKALADFHELMKGVGEFFLISGTLLGIKRENSLLEFDKDIDVGVFDPAVVERLAQAVGSSFAFAPDISSNIDGFKVKHRNGVLVDVFLHHVEGDSVWHGGPAHVWDNSKWWSRDEEKFETVTYKGRDYLAPADWDKYLTENYGDWRSPVRQYNASLEAPNRRLRDAGLARLYSRQNFVKYYHRADFQMLLRAMAAYEAAFGADAFLLNAKRVMLADSREDAHPFAATPRPRLLADT</sequence>
<protein>
    <recommendedName>
        <fullName evidence="3">LicD family protein</fullName>
    </recommendedName>
</protein>
<dbReference type="AlphaFoldDB" id="A0A7W6D0V8"/>
<evidence type="ECO:0000313" key="1">
    <source>
        <dbReference type="EMBL" id="MBB3973824.1"/>
    </source>
</evidence>
<dbReference type="RefSeq" id="WP_183395660.1">
    <property type="nucleotide sequence ID" value="NZ_JACIDR010000003.1"/>
</dbReference>
<comment type="caution">
    <text evidence="1">The sequence shown here is derived from an EMBL/GenBank/DDBJ whole genome shotgun (WGS) entry which is preliminary data.</text>
</comment>
<gene>
    <name evidence="1" type="ORF">GGR24_002494</name>
</gene>
<dbReference type="PANTHER" id="PTHR43404">
    <property type="entry name" value="LIPOPOLYSACCHARIDE CHOLINEPHOSPHOTRANSFERASE LICD"/>
    <property type="match status" value="1"/>
</dbReference>
<dbReference type="PANTHER" id="PTHR43404:SF1">
    <property type="entry name" value="MNN4P"/>
    <property type="match status" value="1"/>
</dbReference>
<name>A0A7W6D0V8_9HYPH</name>
<keyword evidence="2" id="KW-1185">Reference proteome</keyword>
<evidence type="ECO:0008006" key="3">
    <source>
        <dbReference type="Google" id="ProtNLM"/>
    </source>
</evidence>
<dbReference type="EMBL" id="JACIDR010000003">
    <property type="protein sequence ID" value="MBB3973824.1"/>
    <property type="molecule type" value="Genomic_DNA"/>
</dbReference>